<evidence type="ECO:0000313" key="8">
    <source>
        <dbReference type="Proteomes" id="UP000248758"/>
    </source>
</evidence>
<dbReference type="PANTHER" id="PTHR33420:SF14">
    <property type="entry name" value="TYPE 1 FIMBRIN D-MANNOSE SPECIFIC ADHESIN"/>
    <property type="match status" value="1"/>
</dbReference>
<feature type="domain" description="FimH mannose-binding" evidence="6">
    <location>
        <begin position="32"/>
        <end position="173"/>
    </location>
</feature>
<evidence type="ECO:0000256" key="1">
    <source>
        <dbReference type="ARBA" id="ARBA00004561"/>
    </source>
</evidence>
<dbReference type="Pfam" id="PF09160">
    <property type="entry name" value="FimH_man-bind"/>
    <property type="match status" value="1"/>
</dbReference>
<evidence type="ECO:0000256" key="2">
    <source>
        <dbReference type="ARBA" id="ARBA00006671"/>
    </source>
</evidence>
<evidence type="ECO:0000313" key="7">
    <source>
        <dbReference type="EMBL" id="SQK77449.1"/>
    </source>
</evidence>
<evidence type="ECO:0000259" key="5">
    <source>
        <dbReference type="Pfam" id="PF00419"/>
    </source>
</evidence>
<dbReference type="Gene3D" id="2.60.40.1090">
    <property type="entry name" value="Fimbrial-type adhesion domain"/>
    <property type="match status" value="2"/>
</dbReference>
<organism evidence="7 8">
    <name type="scientific">Tatumella ptyseos</name>
    <dbReference type="NCBI Taxonomy" id="82987"/>
    <lineage>
        <taxon>Bacteria</taxon>
        <taxon>Pseudomonadati</taxon>
        <taxon>Pseudomonadota</taxon>
        <taxon>Gammaproteobacteria</taxon>
        <taxon>Enterobacterales</taxon>
        <taxon>Erwiniaceae</taxon>
        <taxon>Tatumella</taxon>
    </lineage>
</organism>
<name>A0A2X5NVK5_9GAMM</name>
<dbReference type="InterPro" id="IPR015243">
    <property type="entry name" value="FimH_man-bd"/>
</dbReference>
<sequence>MKVVSVIASKIITLIILILVYSVNAQAFTCQANGTTINGSGTVTVPVTLTPSLGTTQNLVINLGSSIQCKNDAPKQYTDPIRVGTASAYAGALSSFTGSITYNNSTYAFPLSSPTPYVPTTSGSYVAWNTILYLSPTGAASGVVIQAGQIFASLSLQKENTSTGGVSQTIIWNLKANNTVTVPTGGCDVSERNVAVPLPDYPGTASVPLTVHCGSTKALSYYLTGTTSNSAATIFTNTASTSPATGVGVQLSNSSGVLATNQTVSLGNVGTTPVSLGLTASYARTSGQVVAGKVQSIVGVTFVYQ</sequence>
<dbReference type="KEGG" id="tpty:NCTC11468_03811"/>
<evidence type="ECO:0000259" key="6">
    <source>
        <dbReference type="Pfam" id="PF09160"/>
    </source>
</evidence>
<dbReference type="EMBL" id="LS483499">
    <property type="protein sequence ID" value="SQK77449.1"/>
    <property type="molecule type" value="Genomic_DNA"/>
</dbReference>
<protein>
    <submittedName>
        <fullName evidence="7">P pilus assembly protein, pilin FimA</fullName>
    </submittedName>
</protein>
<dbReference type="RefSeq" id="WP_029990078.1">
    <property type="nucleotide sequence ID" value="NZ_LS483499.1"/>
</dbReference>
<keyword evidence="4" id="KW-0732">Signal</keyword>
<dbReference type="AlphaFoldDB" id="A0A2X5NVK5"/>
<dbReference type="Proteomes" id="UP000248758">
    <property type="component" value="Chromosome 1"/>
</dbReference>
<evidence type="ECO:0000256" key="3">
    <source>
        <dbReference type="ARBA" id="ARBA00023263"/>
    </source>
</evidence>
<dbReference type="Pfam" id="PF00419">
    <property type="entry name" value="Fimbrial"/>
    <property type="match status" value="1"/>
</dbReference>
<keyword evidence="3" id="KW-0281">Fimbrium</keyword>
<dbReference type="InterPro" id="IPR008966">
    <property type="entry name" value="Adhesion_dom_sf"/>
</dbReference>
<gene>
    <name evidence="7" type="primary">fimH_3</name>
    <name evidence="7" type="ORF">NCTC11468_03811</name>
</gene>
<feature type="signal peptide" evidence="4">
    <location>
        <begin position="1"/>
        <end position="27"/>
    </location>
</feature>
<dbReference type="InterPro" id="IPR036937">
    <property type="entry name" value="Adhesion_dom_fimbrial_sf"/>
</dbReference>
<comment type="subcellular location">
    <subcellularLocation>
        <location evidence="1">Fimbrium</location>
    </subcellularLocation>
</comment>
<reference evidence="7 8" key="1">
    <citation type="submission" date="2018-06" db="EMBL/GenBank/DDBJ databases">
        <authorList>
            <consortium name="Pathogen Informatics"/>
            <person name="Doyle S."/>
        </authorList>
    </citation>
    <scope>NUCLEOTIDE SEQUENCE [LARGE SCALE GENOMIC DNA]</scope>
    <source>
        <strain evidence="7 8">NCTC11468</strain>
    </source>
</reference>
<dbReference type="InterPro" id="IPR000259">
    <property type="entry name" value="Adhesion_dom_fimbrial"/>
</dbReference>
<dbReference type="CDD" id="cd10466">
    <property type="entry name" value="FimH_man-bind"/>
    <property type="match status" value="1"/>
</dbReference>
<dbReference type="SUPFAM" id="SSF49401">
    <property type="entry name" value="Bacterial adhesins"/>
    <property type="match status" value="2"/>
</dbReference>
<dbReference type="GO" id="GO:0009289">
    <property type="term" value="C:pilus"/>
    <property type="evidence" value="ECO:0007669"/>
    <property type="project" value="UniProtKB-SubCell"/>
</dbReference>
<dbReference type="GO" id="GO:0043709">
    <property type="term" value="P:cell adhesion involved in single-species biofilm formation"/>
    <property type="evidence" value="ECO:0007669"/>
    <property type="project" value="TreeGrafter"/>
</dbReference>
<comment type="similarity">
    <text evidence="2">Belongs to the fimbrial protein family.</text>
</comment>
<feature type="domain" description="Fimbrial-type adhesion" evidence="5">
    <location>
        <begin position="205"/>
        <end position="305"/>
    </location>
</feature>
<proteinExistence type="inferred from homology"/>
<evidence type="ECO:0000256" key="4">
    <source>
        <dbReference type="SAM" id="SignalP"/>
    </source>
</evidence>
<accession>A0A2X5NVK5</accession>
<dbReference type="PANTHER" id="PTHR33420">
    <property type="entry name" value="FIMBRIAL SUBUNIT ELFA-RELATED"/>
    <property type="match status" value="1"/>
</dbReference>
<feature type="chain" id="PRO_5015878715" evidence="4">
    <location>
        <begin position="28"/>
        <end position="305"/>
    </location>
</feature>
<dbReference type="InterPro" id="IPR050263">
    <property type="entry name" value="Bact_Fimbrial_Adh_Pro"/>
</dbReference>